<keyword evidence="5 7" id="KW-0472">Membrane</keyword>
<dbReference type="InterPro" id="IPR025857">
    <property type="entry name" value="MacB_PCD"/>
</dbReference>
<dbReference type="EMBL" id="CP137555">
    <property type="protein sequence ID" value="WOX06541.1"/>
    <property type="molecule type" value="Genomic_DNA"/>
</dbReference>
<dbReference type="PANTHER" id="PTHR30572:SF4">
    <property type="entry name" value="ABC TRANSPORTER PERMEASE YTRF"/>
    <property type="match status" value="1"/>
</dbReference>
<feature type="domain" description="ABC3 transporter permease C-terminal" evidence="8">
    <location>
        <begin position="285"/>
        <end position="396"/>
    </location>
</feature>
<keyword evidence="3 7" id="KW-0812">Transmembrane</keyword>
<feature type="domain" description="MacB-like periplasmic core" evidence="9">
    <location>
        <begin position="25"/>
        <end position="247"/>
    </location>
</feature>
<dbReference type="Pfam" id="PF02687">
    <property type="entry name" value="FtsX"/>
    <property type="match status" value="1"/>
</dbReference>
<evidence type="ECO:0000256" key="6">
    <source>
        <dbReference type="ARBA" id="ARBA00038076"/>
    </source>
</evidence>
<protein>
    <submittedName>
        <fullName evidence="10">FtsX-like permease family protein</fullName>
    </submittedName>
</protein>
<dbReference type="InterPro" id="IPR050250">
    <property type="entry name" value="Macrolide_Exporter_MacB"/>
</dbReference>
<evidence type="ECO:0000259" key="9">
    <source>
        <dbReference type="Pfam" id="PF12704"/>
    </source>
</evidence>
<evidence type="ECO:0000259" key="8">
    <source>
        <dbReference type="Pfam" id="PF02687"/>
    </source>
</evidence>
<keyword evidence="4 7" id="KW-1133">Transmembrane helix</keyword>
<evidence type="ECO:0000256" key="3">
    <source>
        <dbReference type="ARBA" id="ARBA00022692"/>
    </source>
</evidence>
<dbReference type="AlphaFoldDB" id="A0AAU0N3B7"/>
<dbReference type="InterPro" id="IPR003838">
    <property type="entry name" value="ABC3_permease_C"/>
</dbReference>
<feature type="transmembrane region" description="Helical" evidence="7">
    <location>
        <begin position="363"/>
        <end position="386"/>
    </location>
</feature>
<accession>A0AAU0N3B7</accession>
<reference evidence="10 11" key="1">
    <citation type="submission" date="2023-10" db="EMBL/GenBank/DDBJ databases">
        <title>Description of Microbulbifer bruguierae sp. nov., isolated from the sediments of mangrove plant Bruguiera sexangula and comparative genomic analyses of the genus Microbulbifer.</title>
        <authorList>
            <person name="Long M."/>
        </authorList>
    </citation>
    <scope>NUCLEOTIDE SEQUENCE [LARGE SCALE GENOMIC DNA]</scope>
    <source>
        <strain evidence="10 11">SPO729</strain>
    </source>
</reference>
<evidence type="ECO:0000256" key="5">
    <source>
        <dbReference type="ARBA" id="ARBA00023136"/>
    </source>
</evidence>
<dbReference type="KEGG" id="mpaf:R5R33_05255"/>
<comment type="similarity">
    <text evidence="6">Belongs to the ABC-4 integral membrane protein family.</text>
</comment>
<evidence type="ECO:0000256" key="4">
    <source>
        <dbReference type="ARBA" id="ARBA00022989"/>
    </source>
</evidence>
<dbReference type="GO" id="GO:0022857">
    <property type="term" value="F:transmembrane transporter activity"/>
    <property type="evidence" value="ECO:0007669"/>
    <property type="project" value="TreeGrafter"/>
</dbReference>
<sequence>MLELRPILSALWRHKVSALLIALQLGLTLAIVSNALVVMNERTERMSRPTGIAENDIVTFNFMAIPKDYDMYGAFRQDMDMIRSLPGVASASVSNAVPLSGSGSASGFYSEPNKETGATGANYYTMDEHFIDALGMKLVAGRGFYPEEVMKISPSSNDRPTIAVVTQKFADDLFPESNGNVLGKVFFNGGDDHPIKIVGIVERNLGPWPNSSVAGRGAFYPAITDRWFHYIVRAEPGQRDKVQKLVEEKLAERDGNRVINSHTIEEEKAQYYAGDNTMVKVLSGVVILLTFIVALGIVGLTVFWITQRQKQIGVRRALGATRTAICRYFLLENLMIAATGIALGTAAAQIFNGLLVREFDQPVLPLMITVSCAVALLVVSLAASLIPALRAANISPATATRSV</sequence>
<dbReference type="RefSeq" id="WP_318954994.1">
    <property type="nucleotide sequence ID" value="NZ_CP137555.1"/>
</dbReference>
<gene>
    <name evidence="10" type="ORF">R5R33_05255</name>
</gene>
<organism evidence="10 11">
    <name type="scientific">Microbulbifer pacificus</name>
    <dbReference type="NCBI Taxonomy" id="407164"/>
    <lineage>
        <taxon>Bacteria</taxon>
        <taxon>Pseudomonadati</taxon>
        <taxon>Pseudomonadota</taxon>
        <taxon>Gammaproteobacteria</taxon>
        <taxon>Cellvibrionales</taxon>
        <taxon>Microbulbiferaceae</taxon>
        <taxon>Microbulbifer</taxon>
    </lineage>
</organism>
<keyword evidence="11" id="KW-1185">Reference proteome</keyword>
<feature type="transmembrane region" description="Helical" evidence="7">
    <location>
        <begin position="281"/>
        <end position="305"/>
    </location>
</feature>
<evidence type="ECO:0000256" key="1">
    <source>
        <dbReference type="ARBA" id="ARBA00004651"/>
    </source>
</evidence>
<dbReference type="PANTHER" id="PTHR30572">
    <property type="entry name" value="MEMBRANE COMPONENT OF TRANSPORTER-RELATED"/>
    <property type="match status" value="1"/>
</dbReference>
<comment type="subcellular location">
    <subcellularLocation>
        <location evidence="1">Cell membrane</location>
        <topology evidence="1">Multi-pass membrane protein</topology>
    </subcellularLocation>
</comment>
<dbReference type="GO" id="GO:0005886">
    <property type="term" value="C:plasma membrane"/>
    <property type="evidence" value="ECO:0007669"/>
    <property type="project" value="UniProtKB-SubCell"/>
</dbReference>
<feature type="transmembrane region" description="Helical" evidence="7">
    <location>
        <begin position="325"/>
        <end position="351"/>
    </location>
</feature>
<evidence type="ECO:0000313" key="11">
    <source>
        <dbReference type="Proteomes" id="UP001302477"/>
    </source>
</evidence>
<keyword evidence="2" id="KW-1003">Cell membrane</keyword>
<name>A0AAU0N3B7_9GAMM</name>
<evidence type="ECO:0000256" key="7">
    <source>
        <dbReference type="SAM" id="Phobius"/>
    </source>
</evidence>
<evidence type="ECO:0000313" key="10">
    <source>
        <dbReference type="EMBL" id="WOX06541.1"/>
    </source>
</evidence>
<proteinExistence type="inferred from homology"/>
<dbReference type="Pfam" id="PF12704">
    <property type="entry name" value="MacB_PCD"/>
    <property type="match status" value="1"/>
</dbReference>
<dbReference type="Proteomes" id="UP001302477">
    <property type="component" value="Chromosome"/>
</dbReference>
<evidence type="ECO:0000256" key="2">
    <source>
        <dbReference type="ARBA" id="ARBA00022475"/>
    </source>
</evidence>